<name>X0Y5S7_9ZZZZ</name>
<proteinExistence type="predicted"/>
<feature type="non-terminal residue" evidence="1">
    <location>
        <position position="1"/>
    </location>
</feature>
<reference evidence="1" key="1">
    <citation type="journal article" date="2014" name="Front. Microbiol.">
        <title>High frequency of phylogenetically diverse reductive dehalogenase-homologous genes in deep subseafloor sedimentary metagenomes.</title>
        <authorList>
            <person name="Kawai M."/>
            <person name="Futagami T."/>
            <person name="Toyoda A."/>
            <person name="Takaki Y."/>
            <person name="Nishi S."/>
            <person name="Hori S."/>
            <person name="Arai W."/>
            <person name="Tsubouchi T."/>
            <person name="Morono Y."/>
            <person name="Uchiyama I."/>
            <person name="Ito T."/>
            <person name="Fujiyama A."/>
            <person name="Inagaki F."/>
            <person name="Takami H."/>
        </authorList>
    </citation>
    <scope>NUCLEOTIDE SEQUENCE</scope>
    <source>
        <strain evidence="1">Expedition CK06-06</strain>
    </source>
</reference>
<organism evidence="1">
    <name type="scientific">marine sediment metagenome</name>
    <dbReference type="NCBI Taxonomy" id="412755"/>
    <lineage>
        <taxon>unclassified sequences</taxon>
        <taxon>metagenomes</taxon>
        <taxon>ecological metagenomes</taxon>
    </lineage>
</organism>
<protein>
    <submittedName>
        <fullName evidence="1">Uncharacterized protein</fullName>
    </submittedName>
</protein>
<accession>X0Y5S7</accession>
<sequence>YLSGDKTHSRVNIGKISGYCRMQVLTRTNKYDKNNQPLMENNPEGVPTPVYDIGKEEQDVFIVNKGLFSDPMVIRVSPKDHDELIGDVTLNGFSLLPQSEYFFLNSDYLDVRKIDFAILKEAERGIMFESLRDMKSIVDKAVGLDAVHKKDIEKKNLVEIPEQVSTGK</sequence>
<dbReference type="AlphaFoldDB" id="X0Y5S7"/>
<dbReference type="EMBL" id="BARS01055059">
    <property type="protein sequence ID" value="GAG42647.1"/>
    <property type="molecule type" value="Genomic_DNA"/>
</dbReference>
<evidence type="ECO:0000313" key="1">
    <source>
        <dbReference type="EMBL" id="GAG42647.1"/>
    </source>
</evidence>
<gene>
    <name evidence="1" type="ORF">S01H1_81370</name>
</gene>
<comment type="caution">
    <text evidence="1">The sequence shown here is derived from an EMBL/GenBank/DDBJ whole genome shotgun (WGS) entry which is preliminary data.</text>
</comment>